<comment type="catalytic activity">
    <reaction evidence="1">
        <text>[protein]-peptidylproline (omega=180) = [protein]-peptidylproline (omega=0)</text>
        <dbReference type="Rhea" id="RHEA:16237"/>
        <dbReference type="Rhea" id="RHEA-COMP:10747"/>
        <dbReference type="Rhea" id="RHEA-COMP:10748"/>
        <dbReference type="ChEBI" id="CHEBI:83833"/>
        <dbReference type="ChEBI" id="CHEBI:83834"/>
        <dbReference type="EC" id="5.2.1.8"/>
    </reaction>
</comment>
<dbReference type="Gene3D" id="1.10.4030.10">
    <property type="entry name" value="Porin chaperone SurA, peptide-binding domain"/>
    <property type="match status" value="1"/>
</dbReference>
<dbReference type="AlphaFoldDB" id="A0A554XIN7"/>
<dbReference type="PROSITE" id="PS50198">
    <property type="entry name" value="PPIC_PPIASE_2"/>
    <property type="match status" value="1"/>
</dbReference>
<dbReference type="Gene3D" id="3.10.50.40">
    <property type="match status" value="1"/>
</dbReference>
<evidence type="ECO:0000256" key="3">
    <source>
        <dbReference type="ARBA" id="ARBA00013194"/>
    </source>
</evidence>
<evidence type="ECO:0000313" key="8">
    <source>
        <dbReference type="Proteomes" id="UP000316388"/>
    </source>
</evidence>
<gene>
    <name evidence="7" type="ORF">Tfont_02206</name>
</gene>
<dbReference type="InterPro" id="IPR000297">
    <property type="entry name" value="PPIase_PpiC"/>
</dbReference>
<name>A0A554XIN7_9BURK</name>
<evidence type="ECO:0000256" key="4">
    <source>
        <dbReference type="ARBA" id="ARBA00023110"/>
    </source>
</evidence>
<keyword evidence="4 5" id="KW-0697">Rotamase</keyword>
<organism evidence="7 8">
    <name type="scientific">Tepidimonas fonticaldi</name>
    <dbReference type="NCBI Taxonomy" id="1101373"/>
    <lineage>
        <taxon>Bacteria</taxon>
        <taxon>Pseudomonadati</taxon>
        <taxon>Pseudomonadota</taxon>
        <taxon>Betaproteobacteria</taxon>
        <taxon>Burkholderiales</taxon>
        <taxon>Tepidimonas</taxon>
    </lineage>
</organism>
<evidence type="ECO:0000259" key="6">
    <source>
        <dbReference type="PROSITE" id="PS50198"/>
    </source>
</evidence>
<evidence type="ECO:0000256" key="2">
    <source>
        <dbReference type="ARBA" id="ARBA00007656"/>
    </source>
</evidence>
<keyword evidence="5" id="KW-0413">Isomerase</keyword>
<dbReference type="GO" id="GO:0003755">
    <property type="term" value="F:peptidyl-prolyl cis-trans isomerase activity"/>
    <property type="evidence" value="ECO:0007669"/>
    <property type="project" value="UniProtKB-KW"/>
</dbReference>
<feature type="domain" description="PpiC" evidence="6">
    <location>
        <begin position="120"/>
        <end position="220"/>
    </location>
</feature>
<dbReference type="EC" id="5.2.1.8" evidence="3"/>
<dbReference type="Pfam" id="PF13145">
    <property type="entry name" value="Rotamase_2"/>
    <property type="match status" value="1"/>
</dbReference>
<proteinExistence type="inferred from homology"/>
<evidence type="ECO:0000313" key="7">
    <source>
        <dbReference type="EMBL" id="TSE35695.1"/>
    </source>
</evidence>
<dbReference type="InterPro" id="IPR046357">
    <property type="entry name" value="PPIase_dom_sf"/>
</dbReference>
<evidence type="ECO:0000256" key="5">
    <source>
        <dbReference type="PROSITE-ProRule" id="PRU00278"/>
    </source>
</evidence>
<dbReference type="PANTHER" id="PTHR47245:SF2">
    <property type="entry name" value="PEPTIDYL-PROLYL CIS-TRANS ISOMERASE HP_0175-RELATED"/>
    <property type="match status" value="1"/>
</dbReference>
<evidence type="ECO:0000256" key="1">
    <source>
        <dbReference type="ARBA" id="ARBA00000971"/>
    </source>
</evidence>
<comment type="caution">
    <text evidence="7">The sequence shown here is derived from an EMBL/GenBank/DDBJ whole genome shotgun (WGS) entry which is preliminary data.</text>
</comment>
<dbReference type="Proteomes" id="UP000316388">
    <property type="component" value="Unassembled WGS sequence"/>
</dbReference>
<accession>A0A554XIN7</accession>
<protein>
    <recommendedName>
        <fullName evidence="3">peptidylprolyl isomerase</fullName>
        <ecNumber evidence="3">5.2.1.8</ecNumber>
    </recommendedName>
</protein>
<dbReference type="InterPro" id="IPR050245">
    <property type="entry name" value="PrsA_foldase"/>
</dbReference>
<dbReference type="EMBL" id="VJOO01000024">
    <property type="protein sequence ID" value="TSE35695.1"/>
    <property type="molecule type" value="Genomic_DNA"/>
</dbReference>
<dbReference type="PANTHER" id="PTHR47245">
    <property type="entry name" value="PEPTIDYLPROLYL ISOMERASE"/>
    <property type="match status" value="1"/>
</dbReference>
<comment type="similarity">
    <text evidence="2">Belongs to the PpiC/parvulin rotamase family.</text>
</comment>
<sequence>MMEQGAEDPVLIRLGGREVIRASDVKKYAQRRTDLRALLNTPMGWGMLVDEIAMTRSLVLEGERRQEKRSGDADPNIDPRFDDVYALAVYRKIAGECKAPVGDAEARQYYDANPQAFKLPAQARIERIILPKALTVDKFPAEQWLGLQARAVAMSNARFDALIKRAAEAAPDLRQGDLGWIRLEGVEHQPVLGAIQSAGKGGLVGPLVEGEYVYLLQVTDWRDAQLLPWDVVKHQVPTRAVQYCRETQRERVKTELFQRYAVQIDDKALRALGATGN</sequence>
<reference evidence="7 8" key="1">
    <citation type="submission" date="2019-07" db="EMBL/GenBank/DDBJ databases">
        <title>Tepidimonas fonticaldi AT-A2 draft genome.</title>
        <authorList>
            <person name="Da Costa M.S."/>
            <person name="Froufe H.J.C."/>
            <person name="Egas C."/>
            <person name="Albuquerque L."/>
        </authorList>
    </citation>
    <scope>NUCLEOTIDE SEQUENCE [LARGE SCALE GENOMIC DNA]</scope>
    <source>
        <strain evidence="7 8">AT-A2</strain>
    </source>
</reference>